<dbReference type="GO" id="GO:0008990">
    <property type="term" value="F:rRNA (guanine-N2-)-methyltransferase activity"/>
    <property type="evidence" value="ECO:0007669"/>
    <property type="project" value="InterPro"/>
</dbReference>
<dbReference type="AlphaFoldDB" id="A0A1M7PLE7"/>
<dbReference type="PANTHER" id="PTHR36112">
    <property type="entry name" value="RIBOSOMAL RNA SMALL SUBUNIT METHYLTRANSFERASE J"/>
    <property type="match status" value="1"/>
</dbReference>
<dbReference type="SUPFAM" id="SSF53335">
    <property type="entry name" value="S-adenosyl-L-methionine-dependent methyltransferases"/>
    <property type="match status" value="1"/>
</dbReference>
<evidence type="ECO:0000313" key="1">
    <source>
        <dbReference type="EMBL" id="SHN18103.1"/>
    </source>
</evidence>
<name>A0A1M7PLE7_9BACI</name>
<keyword evidence="2" id="KW-1185">Reference proteome</keyword>
<dbReference type="InterPro" id="IPR007536">
    <property type="entry name" value="16SrRNA_methylTrfase_J"/>
</dbReference>
<dbReference type="Gene3D" id="3.40.50.150">
    <property type="entry name" value="Vaccinia Virus protein VP39"/>
    <property type="match status" value="1"/>
</dbReference>
<dbReference type="PANTHER" id="PTHR36112:SF1">
    <property type="entry name" value="RIBOSOMAL RNA SMALL SUBUNIT METHYLTRANSFERASE J"/>
    <property type="match status" value="1"/>
</dbReference>
<protein>
    <submittedName>
        <fullName evidence="1">Putative SAM-dependent methyltransferase</fullName>
    </submittedName>
</protein>
<dbReference type="InterPro" id="IPR029063">
    <property type="entry name" value="SAM-dependent_MTases_sf"/>
</dbReference>
<dbReference type="OrthoDB" id="1653798at2"/>
<sequence length="258" mass="30070">MIITTASRKQFKLERDAKALANQYHLQYVVRNQRSLRKLKQEYKTDILVFSHDELYISPIDSDEKIFFHPNLSMIRAKRFIKGEREPFLEVTKLKQGMSFLDCTLGLAADSIIASIAVGNSGRVIGVEASKMISMIVKEGLMRFESSLDFFDQAMRNIEVHNEDHYHFLKNAATKSIDVIYFDPMFQQEIKESDGIAPLRMIAVNTDLTNKILSEARRVAKQRIVLKDHWQSERFRHYGFTRHIRKTAQFHYGTIELH</sequence>
<proteinExistence type="predicted"/>
<dbReference type="Proteomes" id="UP000184184">
    <property type="component" value="Unassembled WGS sequence"/>
</dbReference>
<gene>
    <name evidence="1" type="ORF">SAMN05216179_2321</name>
</gene>
<dbReference type="Pfam" id="PF04445">
    <property type="entry name" value="SAM_MT"/>
    <property type="match status" value="1"/>
</dbReference>
<keyword evidence="1" id="KW-0489">Methyltransferase</keyword>
<organism evidence="1 2">
    <name type="scientific">Gracilibacillus kekensis</name>
    <dbReference type="NCBI Taxonomy" id="1027249"/>
    <lineage>
        <taxon>Bacteria</taxon>
        <taxon>Bacillati</taxon>
        <taxon>Bacillota</taxon>
        <taxon>Bacilli</taxon>
        <taxon>Bacillales</taxon>
        <taxon>Bacillaceae</taxon>
        <taxon>Gracilibacillus</taxon>
    </lineage>
</organism>
<accession>A0A1M7PLE7</accession>
<reference evidence="1 2" key="1">
    <citation type="submission" date="2016-11" db="EMBL/GenBank/DDBJ databases">
        <authorList>
            <person name="Jaros S."/>
            <person name="Januszkiewicz K."/>
            <person name="Wedrychowicz H."/>
        </authorList>
    </citation>
    <scope>NUCLEOTIDE SEQUENCE [LARGE SCALE GENOMIC DNA]</scope>
    <source>
        <strain evidence="1 2">CGMCC 1.10681</strain>
    </source>
</reference>
<evidence type="ECO:0000313" key="2">
    <source>
        <dbReference type="Proteomes" id="UP000184184"/>
    </source>
</evidence>
<dbReference type="RefSeq" id="WP_073202007.1">
    <property type="nucleotide sequence ID" value="NZ_FRCZ01000004.1"/>
</dbReference>
<keyword evidence="1" id="KW-0808">Transferase</keyword>
<dbReference type="EMBL" id="FRCZ01000004">
    <property type="protein sequence ID" value="SHN18103.1"/>
    <property type="molecule type" value="Genomic_DNA"/>
</dbReference>